<dbReference type="EMBL" id="JAGPXC010000001">
    <property type="protein sequence ID" value="KAH6661252.1"/>
    <property type="molecule type" value="Genomic_DNA"/>
</dbReference>
<dbReference type="GO" id="GO:0016071">
    <property type="term" value="P:mRNA metabolic process"/>
    <property type="evidence" value="ECO:0007669"/>
    <property type="project" value="UniProtKB-ARBA"/>
</dbReference>
<name>A0A9P8UZV3_9PEZI</name>
<feature type="compositionally biased region" description="Polar residues" evidence="1">
    <location>
        <begin position="333"/>
        <end position="354"/>
    </location>
</feature>
<comment type="caution">
    <text evidence="2">The sequence shown here is derived from an EMBL/GenBank/DDBJ whole genome shotgun (WGS) entry which is preliminary data.</text>
</comment>
<dbReference type="AlphaFoldDB" id="A0A9P8UZV3"/>
<evidence type="ECO:0000256" key="1">
    <source>
        <dbReference type="SAM" id="MobiDB-lite"/>
    </source>
</evidence>
<dbReference type="Proteomes" id="UP000758603">
    <property type="component" value="Unassembled WGS sequence"/>
</dbReference>
<evidence type="ECO:0000313" key="3">
    <source>
        <dbReference type="Proteomes" id="UP000758603"/>
    </source>
</evidence>
<accession>A0A9P8UZV3</accession>
<feature type="compositionally biased region" description="Low complexity" evidence="1">
    <location>
        <begin position="305"/>
        <end position="319"/>
    </location>
</feature>
<dbReference type="RefSeq" id="XP_045965383.1">
    <property type="nucleotide sequence ID" value="XM_046109443.1"/>
</dbReference>
<dbReference type="GeneID" id="70138334"/>
<protein>
    <recommendedName>
        <fullName evidence="4">Proteophosphoglycan 5</fullName>
    </recommendedName>
</protein>
<sequence length="393" mass="42174">MNQSPHPKNSGRRRGGPRNGTPQKTYASENDAANYRHVLSDSPYTPQKLASNVGVAQPQQIQSTTQKKSRNRNPSAKKNRDKQDRISPTQHQAIPIAFAGASFHASPAPNSLPMPSFLARTTSAPDSPCLKQPPATGPSQEPSPPTTDSEGDSSPSPPLPPVAHSDSPLEFFFKADRAEKARTRRASSANAAGFLAGPFSPPHESPHEPRTFPRPQGGSSIAPPRRPIIQRNPSSGIPPSELDGTPGRPFGQAFSTPYSERIKAVARPKNPSAQATPSVASNDASDRSEALKRFLGVGAVPDATQQSSTQQQSPLQQRQPATLPRGMFPASVITGQASPHSGSYYQPAPGQSNYDRTRLRGGQSQHGIPEDPHEEQARKLEDNLRRVLKLGPN</sequence>
<evidence type="ECO:0008006" key="4">
    <source>
        <dbReference type="Google" id="ProtNLM"/>
    </source>
</evidence>
<reference evidence="2" key="1">
    <citation type="journal article" date="2021" name="Nat. Commun.">
        <title>Genetic determinants of endophytism in the Arabidopsis root mycobiome.</title>
        <authorList>
            <person name="Mesny F."/>
            <person name="Miyauchi S."/>
            <person name="Thiergart T."/>
            <person name="Pickel B."/>
            <person name="Atanasova L."/>
            <person name="Karlsson M."/>
            <person name="Huettel B."/>
            <person name="Barry K.W."/>
            <person name="Haridas S."/>
            <person name="Chen C."/>
            <person name="Bauer D."/>
            <person name="Andreopoulos W."/>
            <person name="Pangilinan J."/>
            <person name="LaButti K."/>
            <person name="Riley R."/>
            <person name="Lipzen A."/>
            <person name="Clum A."/>
            <person name="Drula E."/>
            <person name="Henrissat B."/>
            <person name="Kohler A."/>
            <person name="Grigoriev I.V."/>
            <person name="Martin F.M."/>
            <person name="Hacquard S."/>
        </authorList>
    </citation>
    <scope>NUCLEOTIDE SEQUENCE</scope>
    <source>
        <strain evidence="2">MPI-SDFR-AT-0073</strain>
    </source>
</reference>
<feature type="compositionally biased region" description="Basic and acidic residues" evidence="1">
    <location>
        <begin position="368"/>
        <end position="381"/>
    </location>
</feature>
<proteinExistence type="predicted"/>
<dbReference type="OrthoDB" id="2142961at2759"/>
<dbReference type="InterPro" id="IPR028322">
    <property type="entry name" value="PNRC-like_rgn"/>
</dbReference>
<feature type="compositionally biased region" description="Polar residues" evidence="1">
    <location>
        <begin position="271"/>
        <end position="283"/>
    </location>
</feature>
<evidence type="ECO:0000313" key="2">
    <source>
        <dbReference type="EMBL" id="KAH6661252.1"/>
    </source>
</evidence>
<organism evidence="2 3">
    <name type="scientific">Truncatella angustata</name>
    <dbReference type="NCBI Taxonomy" id="152316"/>
    <lineage>
        <taxon>Eukaryota</taxon>
        <taxon>Fungi</taxon>
        <taxon>Dikarya</taxon>
        <taxon>Ascomycota</taxon>
        <taxon>Pezizomycotina</taxon>
        <taxon>Sordariomycetes</taxon>
        <taxon>Xylariomycetidae</taxon>
        <taxon>Amphisphaeriales</taxon>
        <taxon>Sporocadaceae</taxon>
        <taxon>Truncatella</taxon>
    </lineage>
</organism>
<gene>
    <name evidence="2" type="ORF">BKA67DRAFT_79613</name>
</gene>
<feature type="compositionally biased region" description="Basic residues" evidence="1">
    <location>
        <begin position="67"/>
        <end position="80"/>
    </location>
</feature>
<dbReference type="Pfam" id="PF15365">
    <property type="entry name" value="PNRC"/>
    <property type="match status" value="1"/>
</dbReference>
<keyword evidence="3" id="KW-1185">Reference proteome</keyword>
<feature type="compositionally biased region" description="Polar residues" evidence="1">
    <location>
        <begin position="57"/>
        <end position="66"/>
    </location>
</feature>
<feature type="region of interest" description="Disordered" evidence="1">
    <location>
        <begin position="1"/>
        <end position="381"/>
    </location>
</feature>